<dbReference type="Proteomes" id="UP001234880">
    <property type="component" value="Unassembled WGS sequence"/>
</dbReference>
<sequence>MTGRDIPKTAAFQQSLRDYRVPYLPYGSTLGSAELEAGAQVIGSGETLSGGAWRTRFEEGFRAYAGTAHAMSVTSGTVALEFAIHLLDLQPGDEVVVTPQTYQATVQPLLRYPEVRVRFCDVEADTLNLGPESLVTLVNDRTRAIIVVHYGGLPADMDAIMDLAGERGILVIEDSAHALGSSYHGRRPGSLADIGCFSFHSSKNITTLGEGGMLTFHNDDWADRVDRLRGNEADAVFVPRDHRFGTSRAPLPGALYPGLAYTHDCVALLRHGTNATLSEPAAAVGVAQLRSLPAFVAARQAIAGRLREVLSGYPDLVGLPAVPDGVEPSHHLFTFFVREPERLSRDRLIHELDDRGVQVPIRYFPLHLTPEWRSRGHRYGECPTAERLWFEEQMNLPCHPGLTDKQVDLLCELLADSLRASLC</sequence>
<accession>A0ABT9KU08</accession>
<comment type="caution">
    <text evidence="7">The sequence shown here is derived from an EMBL/GenBank/DDBJ whole genome shotgun (WGS) entry which is preliminary data.</text>
</comment>
<dbReference type="InterPro" id="IPR015424">
    <property type="entry name" value="PyrdxlP-dep_Trfase"/>
</dbReference>
<comment type="similarity">
    <text evidence="5">Belongs to the DegT/DnrJ/EryC1 family. L-glutamine:2-deoxy-scyllo-inosose/scyllo-inosose aminotransferase subfamily.</text>
</comment>
<keyword evidence="3 7" id="KW-0808">Transferase</keyword>
<keyword evidence="8" id="KW-1185">Reference proteome</keyword>
<dbReference type="PANTHER" id="PTHR30244">
    <property type="entry name" value="TRANSAMINASE"/>
    <property type="match status" value="1"/>
</dbReference>
<dbReference type="RefSeq" id="WP_307110935.1">
    <property type="nucleotide sequence ID" value="NZ_JAURUE010000001.1"/>
</dbReference>
<dbReference type="Gene3D" id="3.90.1150.10">
    <property type="entry name" value="Aspartate Aminotransferase, domain 1"/>
    <property type="match status" value="1"/>
</dbReference>
<dbReference type="GO" id="GO:0102933">
    <property type="term" value="F:GDP-4-dehydro-6-deoxy-D-mannose-4-aminotransferase activity"/>
    <property type="evidence" value="ECO:0007669"/>
    <property type="project" value="UniProtKB-EC"/>
</dbReference>
<dbReference type="InterPro" id="IPR015421">
    <property type="entry name" value="PyrdxlP-dep_Trfase_major"/>
</dbReference>
<dbReference type="Pfam" id="PF01041">
    <property type="entry name" value="DegT_DnrJ_EryC1"/>
    <property type="match status" value="1"/>
</dbReference>
<dbReference type="InterPro" id="IPR000653">
    <property type="entry name" value="DegT/StrS_aminotransferase"/>
</dbReference>
<keyword evidence="4 6" id="KW-0663">Pyridoxal phosphate</keyword>
<organism evidence="7 8">
    <name type="scientific">Streptomyces demainii</name>
    <dbReference type="NCBI Taxonomy" id="588122"/>
    <lineage>
        <taxon>Bacteria</taxon>
        <taxon>Bacillati</taxon>
        <taxon>Actinomycetota</taxon>
        <taxon>Actinomycetes</taxon>
        <taxon>Kitasatosporales</taxon>
        <taxon>Streptomycetaceae</taxon>
        <taxon>Streptomyces</taxon>
    </lineage>
</organism>
<protein>
    <submittedName>
        <fullName evidence="7">Perosamine synthetase</fullName>
        <ecNumber evidence="7">2.6.1.102</ecNumber>
    </submittedName>
</protein>
<evidence type="ECO:0000256" key="1">
    <source>
        <dbReference type="ARBA" id="ARBA00001933"/>
    </source>
</evidence>
<reference evidence="7 8" key="1">
    <citation type="submission" date="2023-07" db="EMBL/GenBank/DDBJ databases">
        <title>Sequencing the genomes of 1000 actinobacteria strains.</title>
        <authorList>
            <person name="Klenk H.-P."/>
        </authorList>
    </citation>
    <scope>NUCLEOTIDE SEQUENCE [LARGE SCALE GENOMIC DNA]</scope>
    <source>
        <strain evidence="7 8">DSM 41600</strain>
    </source>
</reference>
<evidence type="ECO:0000256" key="2">
    <source>
        <dbReference type="ARBA" id="ARBA00022576"/>
    </source>
</evidence>
<dbReference type="EC" id="2.6.1.102" evidence="7"/>
<gene>
    <name evidence="7" type="ORF">JOF35_004183</name>
</gene>
<evidence type="ECO:0000256" key="4">
    <source>
        <dbReference type="ARBA" id="ARBA00022898"/>
    </source>
</evidence>
<dbReference type="PANTHER" id="PTHR30244:SF34">
    <property type="entry name" value="DTDP-4-AMINO-4,6-DIDEOXYGALACTOSE TRANSAMINASE"/>
    <property type="match status" value="1"/>
</dbReference>
<evidence type="ECO:0000256" key="5">
    <source>
        <dbReference type="ARBA" id="ARBA00038398"/>
    </source>
</evidence>
<comment type="cofactor">
    <cofactor evidence="1">
        <name>pyridoxal 5'-phosphate</name>
        <dbReference type="ChEBI" id="CHEBI:597326"/>
    </cofactor>
</comment>
<evidence type="ECO:0000256" key="6">
    <source>
        <dbReference type="RuleBase" id="RU004508"/>
    </source>
</evidence>
<dbReference type="Gene3D" id="3.40.640.10">
    <property type="entry name" value="Type I PLP-dependent aspartate aminotransferase-like (Major domain)"/>
    <property type="match status" value="1"/>
</dbReference>
<dbReference type="EMBL" id="JAURUE010000001">
    <property type="protein sequence ID" value="MDP9611906.1"/>
    <property type="molecule type" value="Genomic_DNA"/>
</dbReference>
<dbReference type="InterPro" id="IPR015422">
    <property type="entry name" value="PyrdxlP-dep_Trfase_small"/>
</dbReference>
<evidence type="ECO:0000256" key="3">
    <source>
        <dbReference type="ARBA" id="ARBA00022679"/>
    </source>
</evidence>
<name>A0ABT9KU08_9ACTN</name>
<evidence type="ECO:0000313" key="7">
    <source>
        <dbReference type="EMBL" id="MDP9611906.1"/>
    </source>
</evidence>
<evidence type="ECO:0000313" key="8">
    <source>
        <dbReference type="Proteomes" id="UP001234880"/>
    </source>
</evidence>
<proteinExistence type="inferred from homology"/>
<keyword evidence="2 7" id="KW-0032">Aminotransferase</keyword>
<dbReference type="SUPFAM" id="SSF53383">
    <property type="entry name" value="PLP-dependent transferases"/>
    <property type="match status" value="1"/>
</dbReference>
<dbReference type="PIRSF" id="PIRSF000390">
    <property type="entry name" value="PLP_StrS"/>
    <property type="match status" value="1"/>
</dbReference>
<dbReference type="CDD" id="cd00616">
    <property type="entry name" value="AHBA_syn"/>
    <property type="match status" value="1"/>
</dbReference>